<evidence type="ECO:0000259" key="10">
    <source>
        <dbReference type="Pfam" id="PF24626"/>
    </source>
</evidence>
<dbReference type="AlphaFoldDB" id="A0A371IB27"/>
<feature type="compositionally biased region" description="Basic and acidic residues" evidence="7">
    <location>
        <begin position="438"/>
        <end position="450"/>
    </location>
</feature>
<keyword evidence="12" id="KW-1185">Reference proteome</keyword>
<feature type="domain" description="Reverse transcriptase" evidence="8">
    <location>
        <begin position="96"/>
        <end position="168"/>
    </location>
</feature>
<feature type="compositionally biased region" description="Basic and acidic residues" evidence="7">
    <location>
        <begin position="397"/>
        <end position="412"/>
    </location>
</feature>
<comment type="caution">
    <text evidence="11">The sequence shown here is derived from an EMBL/GenBank/DDBJ whole genome shotgun (WGS) entry which is preliminary data.</text>
</comment>
<evidence type="ECO:0000256" key="3">
    <source>
        <dbReference type="ARBA" id="ARBA00022722"/>
    </source>
</evidence>
<dbReference type="SUPFAM" id="SSF56672">
    <property type="entry name" value="DNA/RNA polymerases"/>
    <property type="match status" value="1"/>
</dbReference>
<dbReference type="GO" id="GO:0003964">
    <property type="term" value="F:RNA-directed DNA polymerase activity"/>
    <property type="evidence" value="ECO:0007669"/>
    <property type="project" value="UniProtKB-KW"/>
</dbReference>
<evidence type="ECO:0000256" key="2">
    <source>
        <dbReference type="ARBA" id="ARBA00022695"/>
    </source>
</evidence>
<accession>A0A371IB27</accession>
<dbReference type="InterPro" id="IPR000477">
    <property type="entry name" value="RT_dom"/>
</dbReference>
<evidence type="ECO:0000256" key="1">
    <source>
        <dbReference type="ARBA" id="ARBA00022679"/>
    </source>
</evidence>
<protein>
    <submittedName>
        <fullName evidence="11">Retrovirus-related Pol polyprotein from transposon 17.6</fullName>
    </submittedName>
</protein>
<dbReference type="InterPro" id="IPR043502">
    <property type="entry name" value="DNA/RNA_pol_sf"/>
</dbReference>
<evidence type="ECO:0000259" key="9">
    <source>
        <dbReference type="Pfam" id="PF17917"/>
    </source>
</evidence>
<proteinExistence type="predicted"/>
<keyword evidence="5" id="KW-0378">Hydrolase</keyword>
<feature type="region of interest" description="Disordered" evidence="7">
    <location>
        <begin position="431"/>
        <end position="450"/>
    </location>
</feature>
<dbReference type="GO" id="GO:0016787">
    <property type="term" value="F:hydrolase activity"/>
    <property type="evidence" value="ECO:0007669"/>
    <property type="project" value="UniProtKB-KW"/>
</dbReference>
<dbReference type="CDD" id="cd09274">
    <property type="entry name" value="RNase_HI_RT_Ty3"/>
    <property type="match status" value="1"/>
</dbReference>
<gene>
    <name evidence="11" type="primary">pol</name>
    <name evidence="11" type="ORF">CR513_02996</name>
</gene>
<evidence type="ECO:0000256" key="4">
    <source>
        <dbReference type="ARBA" id="ARBA00022759"/>
    </source>
</evidence>
<keyword evidence="4" id="KW-0255">Endonuclease</keyword>
<dbReference type="Pfam" id="PF24626">
    <property type="entry name" value="SH3_Tf2-1"/>
    <property type="match status" value="1"/>
</dbReference>
<dbReference type="Gene3D" id="3.30.70.270">
    <property type="match status" value="1"/>
</dbReference>
<dbReference type="PANTHER" id="PTHR35046">
    <property type="entry name" value="ZINC KNUCKLE (CCHC-TYPE) FAMILY PROTEIN"/>
    <property type="match status" value="1"/>
</dbReference>
<dbReference type="Pfam" id="PF17917">
    <property type="entry name" value="RT_RNaseH"/>
    <property type="match status" value="1"/>
</dbReference>
<dbReference type="GO" id="GO:0004519">
    <property type="term" value="F:endonuclease activity"/>
    <property type="evidence" value="ECO:0007669"/>
    <property type="project" value="UniProtKB-KW"/>
</dbReference>
<dbReference type="Gene3D" id="3.10.10.10">
    <property type="entry name" value="HIV Type 1 Reverse Transcriptase, subunit A, domain 1"/>
    <property type="match status" value="1"/>
</dbReference>
<dbReference type="EMBL" id="QJKJ01000505">
    <property type="protein sequence ID" value="RDY12236.1"/>
    <property type="molecule type" value="Genomic_DNA"/>
</dbReference>
<organism evidence="11 12">
    <name type="scientific">Mucuna pruriens</name>
    <name type="common">Velvet bean</name>
    <name type="synonym">Dolichos pruriens</name>
    <dbReference type="NCBI Taxonomy" id="157652"/>
    <lineage>
        <taxon>Eukaryota</taxon>
        <taxon>Viridiplantae</taxon>
        <taxon>Streptophyta</taxon>
        <taxon>Embryophyta</taxon>
        <taxon>Tracheophyta</taxon>
        <taxon>Spermatophyta</taxon>
        <taxon>Magnoliopsida</taxon>
        <taxon>eudicotyledons</taxon>
        <taxon>Gunneridae</taxon>
        <taxon>Pentapetalae</taxon>
        <taxon>rosids</taxon>
        <taxon>fabids</taxon>
        <taxon>Fabales</taxon>
        <taxon>Fabaceae</taxon>
        <taxon>Papilionoideae</taxon>
        <taxon>50 kb inversion clade</taxon>
        <taxon>NPAAA clade</taxon>
        <taxon>indigoferoid/millettioid clade</taxon>
        <taxon>Phaseoleae</taxon>
        <taxon>Mucuna</taxon>
    </lineage>
</organism>
<feature type="region of interest" description="Disordered" evidence="7">
    <location>
        <begin position="392"/>
        <end position="425"/>
    </location>
</feature>
<keyword evidence="3" id="KW-0540">Nuclease</keyword>
<dbReference type="OrthoDB" id="1680669at2759"/>
<sequence length="450" mass="52860">MSAFAKTKEVESVLLAKEKLLVLLYKDVYFTNEFHSSFPCEIDSLLQEFIDVFPDEVLYGLPPLRGIEHQIDLIPSCPIPNRPTYRTNPKETKEIQKRKDGTWRMCVDSRVNNKIIVKYRYPIHRLDDMLDEMFSSYVFTKIDLKSGHNQIRMKEGDERKTAFKTKYSSIAAPLNELVKKDVVFKWDDVHKEAFNLLKDKLTNALESKPIGYFSEKLSGAALNYSTYDKELYALHYVWRREFRIHSDHQSLKFLKSQGKLQKRHAKWLKFIEMFPYLIKYKKGKENTMADALSRGKQKAKFVRELHAKVWDNIEKRNGQYARQANKGRVMTFEPGDCVWVHRRKERFPTQRKYKLQPRGDGTFQVLERINDNAYKLDLSTTYGEEFDLRMNPFDEGGNDRNPTKKDKDHLHDIGGPMTRSKNKMRKQALKGLSLGIKENIKPRESEATPK</sequence>
<dbReference type="InterPro" id="IPR041373">
    <property type="entry name" value="RT_RNaseH"/>
</dbReference>
<dbReference type="Pfam" id="PF00078">
    <property type="entry name" value="RVT_1"/>
    <property type="match status" value="1"/>
</dbReference>
<keyword evidence="6" id="KW-0695">RNA-directed DNA polymerase</keyword>
<keyword evidence="2" id="KW-0548">Nucleotidyltransferase</keyword>
<reference evidence="11" key="1">
    <citation type="submission" date="2018-05" db="EMBL/GenBank/DDBJ databases">
        <title>Draft genome of Mucuna pruriens seed.</title>
        <authorList>
            <person name="Nnadi N.E."/>
            <person name="Vos R."/>
            <person name="Hasami M.H."/>
            <person name="Devisetty U.K."/>
            <person name="Aguiy J.C."/>
        </authorList>
    </citation>
    <scope>NUCLEOTIDE SEQUENCE [LARGE SCALE GENOMIC DNA]</scope>
    <source>
        <strain evidence="11">JCA_2017</strain>
    </source>
</reference>
<feature type="domain" description="Reverse transcriptase RNase H-like" evidence="9">
    <location>
        <begin position="206"/>
        <end position="274"/>
    </location>
</feature>
<dbReference type="PANTHER" id="PTHR35046:SF9">
    <property type="entry name" value="RNA-DIRECTED DNA POLYMERASE"/>
    <property type="match status" value="1"/>
</dbReference>
<keyword evidence="1" id="KW-0808">Transferase</keyword>
<evidence type="ECO:0000256" key="6">
    <source>
        <dbReference type="ARBA" id="ARBA00022918"/>
    </source>
</evidence>
<dbReference type="InterPro" id="IPR056924">
    <property type="entry name" value="SH3_Tf2-1"/>
</dbReference>
<evidence type="ECO:0000259" key="8">
    <source>
        <dbReference type="Pfam" id="PF00078"/>
    </source>
</evidence>
<feature type="domain" description="Tf2-1-like SH3-like" evidence="10">
    <location>
        <begin position="335"/>
        <end position="382"/>
    </location>
</feature>
<evidence type="ECO:0000313" key="12">
    <source>
        <dbReference type="Proteomes" id="UP000257109"/>
    </source>
</evidence>
<dbReference type="InterPro" id="IPR043128">
    <property type="entry name" value="Rev_trsase/Diguanyl_cyclase"/>
</dbReference>
<dbReference type="Proteomes" id="UP000257109">
    <property type="component" value="Unassembled WGS sequence"/>
</dbReference>
<name>A0A371IB27_MUCPR</name>
<evidence type="ECO:0000256" key="5">
    <source>
        <dbReference type="ARBA" id="ARBA00022801"/>
    </source>
</evidence>
<evidence type="ECO:0000256" key="7">
    <source>
        <dbReference type="SAM" id="MobiDB-lite"/>
    </source>
</evidence>
<evidence type="ECO:0000313" key="11">
    <source>
        <dbReference type="EMBL" id="RDY12236.1"/>
    </source>
</evidence>
<feature type="non-terminal residue" evidence="11">
    <location>
        <position position="1"/>
    </location>
</feature>